<gene>
    <name evidence="2" type="ORF">AFUS01_LOCUS939</name>
</gene>
<reference evidence="2" key="1">
    <citation type="submission" date="2021-06" db="EMBL/GenBank/DDBJ databases">
        <authorList>
            <person name="Hodson N. C."/>
            <person name="Mongue J. A."/>
            <person name="Jaron S. K."/>
        </authorList>
    </citation>
    <scope>NUCLEOTIDE SEQUENCE</scope>
</reference>
<dbReference type="Proteomes" id="UP000708208">
    <property type="component" value="Unassembled WGS sequence"/>
</dbReference>
<feature type="region of interest" description="Disordered" evidence="1">
    <location>
        <begin position="57"/>
        <end position="102"/>
    </location>
</feature>
<proteinExistence type="predicted"/>
<dbReference type="AlphaFoldDB" id="A0A8J2NIX4"/>
<sequence>MHQEGRSGDKRLGSRNESECMRIFNTGVNNGLGDQEYFYHAVLSIYVRMQLILKNTLRDGEGEGGGGKGKSREENRAQRDRNNDMITNESVVNTRGKSRKRV</sequence>
<comment type="caution">
    <text evidence="2">The sequence shown here is derived from an EMBL/GenBank/DDBJ whole genome shotgun (WGS) entry which is preliminary data.</text>
</comment>
<evidence type="ECO:0000313" key="3">
    <source>
        <dbReference type="Proteomes" id="UP000708208"/>
    </source>
</evidence>
<feature type="compositionally biased region" description="Basic and acidic residues" evidence="1">
    <location>
        <begin position="70"/>
        <end position="83"/>
    </location>
</feature>
<organism evidence="2 3">
    <name type="scientific">Allacma fusca</name>
    <dbReference type="NCBI Taxonomy" id="39272"/>
    <lineage>
        <taxon>Eukaryota</taxon>
        <taxon>Metazoa</taxon>
        <taxon>Ecdysozoa</taxon>
        <taxon>Arthropoda</taxon>
        <taxon>Hexapoda</taxon>
        <taxon>Collembola</taxon>
        <taxon>Symphypleona</taxon>
        <taxon>Sminthuridae</taxon>
        <taxon>Allacma</taxon>
    </lineage>
</organism>
<evidence type="ECO:0000313" key="2">
    <source>
        <dbReference type="EMBL" id="CAG7655891.1"/>
    </source>
</evidence>
<keyword evidence="3" id="KW-1185">Reference proteome</keyword>
<dbReference type="EMBL" id="CAJVCH010005031">
    <property type="protein sequence ID" value="CAG7655891.1"/>
    <property type="molecule type" value="Genomic_DNA"/>
</dbReference>
<feature type="compositionally biased region" description="Polar residues" evidence="1">
    <location>
        <begin position="84"/>
        <end position="95"/>
    </location>
</feature>
<protein>
    <submittedName>
        <fullName evidence="2">Uncharacterized protein</fullName>
    </submittedName>
</protein>
<evidence type="ECO:0000256" key="1">
    <source>
        <dbReference type="SAM" id="MobiDB-lite"/>
    </source>
</evidence>
<accession>A0A8J2NIX4</accession>
<name>A0A8J2NIX4_9HEXA</name>